<name>A0AAV0ATV2_PHAPC</name>
<gene>
    <name evidence="1" type="ORF">PPACK8108_LOCUS6502</name>
</gene>
<dbReference type="Proteomes" id="UP001153365">
    <property type="component" value="Unassembled WGS sequence"/>
</dbReference>
<dbReference type="AlphaFoldDB" id="A0AAV0ATV2"/>
<keyword evidence="2" id="KW-1185">Reference proteome</keyword>
<dbReference type="EMBL" id="CALTRL010001236">
    <property type="protein sequence ID" value="CAH7671696.1"/>
    <property type="molecule type" value="Genomic_DNA"/>
</dbReference>
<reference evidence="1" key="1">
    <citation type="submission" date="2022-06" db="EMBL/GenBank/DDBJ databases">
        <authorList>
            <consortium name="SYNGENTA / RWTH Aachen University"/>
        </authorList>
    </citation>
    <scope>NUCLEOTIDE SEQUENCE</scope>
</reference>
<evidence type="ECO:0000313" key="1">
    <source>
        <dbReference type="EMBL" id="CAH7671696.1"/>
    </source>
</evidence>
<protein>
    <submittedName>
        <fullName evidence="1">Uncharacterized protein</fullName>
    </submittedName>
</protein>
<accession>A0AAV0ATV2</accession>
<organism evidence="1 2">
    <name type="scientific">Phakopsora pachyrhizi</name>
    <name type="common">Asian soybean rust disease fungus</name>
    <dbReference type="NCBI Taxonomy" id="170000"/>
    <lineage>
        <taxon>Eukaryota</taxon>
        <taxon>Fungi</taxon>
        <taxon>Dikarya</taxon>
        <taxon>Basidiomycota</taxon>
        <taxon>Pucciniomycotina</taxon>
        <taxon>Pucciniomycetes</taxon>
        <taxon>Pucciniales</taxon>
        <taxon>Phakopsoraceae</taxon>
        <taxon>Phakopsora</taxon>
    </lineage>
</organism>
<proteinExistence type="predicted"/>
<sequence>MSRIVLLGTPGLGQAFRGWQAVYERLAGSSAREAKKKSTSPDMSGLLAAHVSRSVWCQIGQDREVKKKKKNLPDERDESSQVMTLEGFPGYIGFIDGTAIPLHQKPASNGHVYFDWKRR</sequence>
<evidence type="ECO:0000313" key="2">
    <source>
        <dbReference type="Proteomes" id="UP001153365"/>
    </source>
</evidence>
<comment type="caution">
    <text evidence="1">The sequence shown here is derived from an EMBL/GenBank/DDBJ whole genome shotgun (WGS) entry which is preliminary data.</text>
</comment>